<protein>
    <submittedName>
        <fullName evidence="2">Uncharacterized protein</fullName>
    </submittedName>
</protein>
<feature type="compositionally biased region" description="Low complexity" evidence="1">
    <location>
        <begin position="84"/>
        <end position="103"/>
    </location>
</feature>
<accession>A0ABR1T032</accession>
<evidence type="ECO:0000313" key="3">
    <source>
        <dbReference type="Proteomes" id="UP001444661"/>
    </source>
</evidence>
<gene>
    <name evidence="2" type="ORF">PG993_008342</name>
</gene>
<feature type="compositionally biased region" description="Low complexity" evidence="1">
    <location>
        <begin position="231"/>
        <end position="251"/>
    </location>
</feature>
<feature type="region of interest" description="Disordered" evidence="1">
    <location>
        <begin position="48"/>
        <end position="105"/>
    </location>
</feature>
<feature type="region of interest" description="Disordered" evidence="1">
    <location>
        <begin position="231"/>
        <end position="291"/>
    </location>
</feature>
<keyword evidence="3" id="KW-1185">Reference proteome</keyword>
<evidence type="ECO:0000256" key="1">
    <source>
        <dbReference type="SAM" id="MobiDB-lite"/>
    </source>
</evidence>
<feature type="compositionally biased region" description="Polar residues" evidence="1">
    <location>
        <begin position="281"/>
        <end position="291"/>
    </location>
</feature>
<organism evidence="2 3">
    <name type="scientific">Apiospora rasikravindrae</name>
    <dbReference type="NCBI Taxonomy" id="990691"/>
    <lineage>
        <taxon>Eukaryota</taxon>
        <taxon>Fungi</taxon>
        <taxon>Dikarya</taxon>
        <taxon>Ascomycota</taxon>
        <taxon>Pezizomycotina</taxon>
        <taxon>Sordariomycetes</taxon>
        <taxon>Xylariomycetidae</taxon>
        <taxon>Amphisphaeriales</taxon>
        <taxon>Apiosporaceae</taxon>
        <taxon>Apiospora</taxon>
    </lineage>
</organism>
<dbReference type="EMBL" id="JAQQWK010000006">
    <property type="protein sequence ID" value="KAK8039931.1"/>
    <property type="molecule type" value="Genomic_DNA"/>
</dbReference>
<reference evidence="2 3" key="1">
    <citation type="submission" date="2023-01" db="EMBL/GenBank/DDBJ databases">
        <title>Analysis of 21 Apiospora genomes using comparative genomics revels a genus with tremendous synthesis potential of carbohydrate active enzymes and secondary metabolites.</title>
        <authorList>
            <person name="Sorensen T."/>
        </authorList>
    </citation>
    <scope>NUCLEOTIDE SEQUENCE [LARGE SCALE GENOMIC DNA]</scope>
    <source>
        <strain evidence="2 3">CBS 33761</strain>
    </source>
</reference>
<feature type="compositionally biased region" description="Polar residues" evidence="1">
    <location>
        <begin position="59"/>
        <end position="82"/>
    </location>
</feature>
<evidence type="ECO:0000313" key="2">
    <source>
        <dbReference type="EMBL" id="KAK8039931.1"/>
    </source>
</evidence>
<dbReference type="Proteomes" id="UP001444661">
    <property type="component" value="Unassembled WGS sequence"/>
</dbReference>
<sequence length="306" mass="34123">MNIDLNYESPLARLELTPFLYGRGTALAPITEHRSIATLRNGIVSTPDLEAGRKKARKASSNNNHKSITSENCKGRSVNAQEESPLLSRSSRLRRQQSFSLDSGKSHILQTQQQYHEQALFHRNELTSAAHGGSSSSFSSAAARRHSIDTARILAEIKSYPHMPPFSPHTQAVTPPEYQEWALSHPWALTNPVHQLQRRGEWSTHRGHNGDLTNHPFLRGTRCFAPPTITATPPDTTINTQRPQQTPTTATGLRHRLGKWKSMPAALGNRGSDTEHDNNSTRRLQSPSSSTLCLRCDQPITEPWKL</sequence>
<name>A0ABR1T032_9PEZI</name>
<proteinExistence type="predicted"/>
<comment type="caution">
    <text evidence="2">The sequence shown here is derived from an EMBL/GenBank/DDBJ whole genome shotgun (WGS) entry which is preliminary data.</text>
</comment>